<evidence type="ECO:0000256" key="7">
    <source>
        <dbReference type="ARBA" id="ARBA00022842"/>
    </source>
</evidence>
<dbReference type="Proteomes" id="UP000019132">
    <property type="component" value="Unassembled WGS sequence"/>
</dbReference>
<dbReference type="InterPro" id="IPR006204">
    <property type="entry name" value="GHMP_kinase_N_dom"/>
</dbReference>
<evidence type="ECO:0000256" key="9">
    <source>
        <dbReference type="ARBA" id="ARBA00029438"/>
    </source>
</evidence>
<dbReference type="GO" id="GO:0005829">
    <property type="term" value="C:cytosol"/>
    <property type="evidence" value="ECO:0007669"/>
    <property type="project" value="TreeGrafter"/>
</dbReference>
<evidence type="ECO:0000256" key="2">
    <source>
        <dbReference type="ARBA" id="ARBA00022516"/>
    </source>
</evidence>
<keyword evidence="10" id="KW-0756">Sterol biosynthesis</keyword>
<accession>K3WEC4</accession>
<comment type="catalytic activity">
    <reaction evidence="10">
        <text>(R)-mevalonate + ATP = (R)-5-phosphomevalonate + ADP + H(+)</text>
        <dbReference type="Rhea" id="RHEA:17065"/>
        <dbReference type="ChEBI" id="CHEBI:15378"/>
        <dbReference type="ChEBI" id="CHEBI:30616"/>
        <dbReference type="ChEBI" id="CHEBI:36464"/>
        <dbReference type="ChEBI" id="CHEBI:58146"/>
        <dbReference type="ChEBI" id="CHEBI:456216"/>
        <dbReference type="EC" id="2.7.1.36"/>
    </reaction>
</comment>
<dbReference type="PANTHER" id="PTHR43290:SF2">
    <property type="entry name" value="MEVALONATE KINASE"/>
    <property type="match status" value="1"/>
</dbReference>
<dbReference type="EnsemblProtists" id="PYU1_T003315">
    <property type="protein sequence ID" value="PYU1_T003315"/>
    <property type="gene ID" value="PYU1_G003306"/>
</dbReference>
<reference evidence="14" key="1">
    <citation type="journal article" date="2010" name="Genome Biol.">
        <title>Genome sequence of the necrotrophic plant pathogen Pythium ultimum reveals original pathogenicity mechanisms and effector repertoire.</title>
        <authorList>
            <person name="Levesque C.A."/>
            <person name="Brouwer H."/>
            <person name="Cano L."/>
            <person name="Hamilton J.P."/>
            <person name="Holt C."/>
            <person name="Huitema E."/>
            <person name="Raffaele S."/>
            <person name="Robideau G.P."/>
            <person name="Thines M."/>
            <person name="Win J."/>
            <person name="Zerillo M.M."/>
            <person name="Beakes G.W."/>
            <person name="Boore J.L."/>
            <person name="Busam D."/>
            <person name="Dumas B."/>
            <person name="Ferriera S."/>
            <person name="Fuerstenberg S.I."/>
            <person name="Gachon C.M."/>
            <person name="Gaulin E."/>
            <person name="Govers F."/>
            <person name="Grenville-Briggs L."/>
            <person name="Horner N."/>
            <person name="Hostetler J."/>
            <person name="Jiang R.H."/>
            <person name="Johnson J."/>
            <person name="Krajaejun T."/>
            <person name="Lin H."/>
            <person name="Meijer H.J."/>
            <person name="Moore B."/>
            <person name="Morris P."/>
            <person name="Phuntmart V."/>
            <person name="Puiu D."/>
            <person name="Shetty J."/>
            <person name="Stajich J.E."/>
            <person name="Tripathy S."/>
            <person name="Wawra S."/>
            <person name="van West P."/>
            <person name="Whitty B.R."/>
            <person name="Coutinho P.M."/>
            <person name="Henrissat B."/>
            <person name="Martin F."/>
            <person name="Thomas P.D."/>
            <person name="Tyler B.M."/>
            <person name="De Vries R.P."/>
            <person name="Kamoun S."/>
            <person name="Yandell M."/>
            <person name="Tisserat N."/>
            <person name="Buell C.R."/>
        </authorList>
    </citation>
    <scope>NUCLEOTIDE SEQUENCE</scope>
    <source>
        <strain evidence="14">DAOM:BR144</strain>
    </source>
</reference>
<reference evidence="14" key="2">
    <citation type="submission" date="2010-04" db="EMBL/GenBank/DDBJ databases">
        <authorList>
            <person name="Buell R."/>
            <person name="Hamilton J."/>
            <person name="Hostetler J."/>
        </authorList>
    </citation>
    <scope>NUCLEOTIDE SEQUENCE [LARGE SCALE GENOMIC DNA]</scope>
    <source>
        <strain evidence="14">DAOM:BR144</strain>
    </source>
</reference>
<dbReference type="InParanoid" id="K3WEC4"/>
<dbReference type="Pfam" id="PF08544">
    <property type="entry name" value="GHMP_kinases_C"/>
    <property type="match status" value="1"/>
</dbReference>
<dbReference type="SUPFAM" id="SSF54211">
    <property type="entry name" value="Ribosomal protein S5 domain 2-like"/>
    <property type="match status" value="1"/>
</dbReference>
<proteinExistence type="inferred from homology"/>
<keyword evidence="14" id="KW-1185">Reference proteome</keyword>
<keyword evidence="2 10" id="KW-0444">Lipid biosynthesis</keyword>
<evidence type="ECO:0000256" key="3">
    <source>
        <dbReference type="ARBA" id="ARBA00022679"/>
    </source>
</evidence>
<comment type="pathway">
    <text evidence="9 10">Isoprenoid biosynthesis; isopentenyl diphosphate biosynthesis via mevalonate pathway; isopentenyl diphosphate from (R)-mevalonate: step 1/3.</text>
</comment>
<organism evidence="13 14">
    <name type="scientific">Globisporangium ultimum (strain ATCC 200006 / CBS 805.95 / DAOM BR144)</name>
    <name type="common">Pythium ultimum</name>
    <dbReference type="NCBI Taxonomy" id="431595"/>
    <lineage>
        <taxon>Eukaryota</taxon>
        <taxon>Sar</taxon>
        <taxon>Stramenopiles</taxon>
        <taxon>Oomycota</taxon>
        <taxon>Peronosporomycetes</taxon>
        <taxon>Pythiales</taxon>
        <taxon>Pythiaceae</taxon>
        <taxon>Globisporangium</taxon>
    </lineage>
</organism>
<dbReference type="PANTHER" id="PTHR43290">
    <property type="entry name" value="MEVALONATE KINASE"/>
    <property type="match status" value="1"/>
</dbReference>
<evidence type="ECO:0000256" key="1">
    <source>
        <dbReference type="ARBA" id="ARBA00022490"/>
    </source>
</evidence>
<keyword evidence="10" id="KW-1207">Sterol metabolism</keyword>
<evidence type="ECO:0000313" key="13">
    <source>
        <dbReference type="EnsemblProtists" id="PYU1_T003315"/>
    </source>
</evidence>
<dbReference type="GO" id="GO:0016126">
    <property type="term" value="P:sterol biosynthetic process"/>
    <property type="evidence" value="ECO:0007669"/>
    <property type="project" value="UniProtKB-KW"/>
</dbReference>
<keyword evidence="10" id="KW-0752">Steroid biosynthesis</keyword>
<feature type="domain" description="GHMP kinase N-terminal" evidence="11">
    <location>
        <begin position="128"/>
        <end position="217"/>
    </location>
</feature>
<evidence type="ECO:0000256" key="6">
    <source>
        <dbReference type="ARBA" id="ARBA00022840"/>
    </source>
</evidence>
<dbReference type="EC" id="2.7.1.36" evidence="10"/>
<dbReference type="PRINTS" id="PR00959">
    <property type="entry name" value="MEVGALKINASE"/>
</dbReference>
<dbReference type="UniPathway" id="UPA00057">
    <property type="reaction ID" value="UER00098"/>
</dbReference>
<evidence type="ECO:0000256" key="5">
    <source>
        <dbReference type="ARBA" id="ARBA00022777"/>
    </source>
</evidence>
<name>K3WEC4_GLOUD</name>
<comment type="subcellular location">
    <subcellularLocation>
        <location evidence="10">Cytoplasm</location>
    </subcellularLocation>
</comment>
<keyword evidence="8 10" id="KW-0443">Lipid metabolism</keyword>
<keyword evidence="5 10" id="KW-0418">Kinase</keyword>
<dbReference type="GO" id="GO:0005524">
    <property type="term" value="F:ATP binding"/>
    <property type="evidence" value="ECO:0007669"/>
    <property type="project" value="UniProtKB-KW"/>
</dbReference>
<dbReference type="OMA" id="LMDFNHG"/>
<dbReference type="SUPFAM" id="SSF55060">
    <property type="entry name" value="GHMP Kinase, C-terminal domain"/>
    <property type="match status" value="1"/>
</dbReference>
<keyword evidence="6 10" id="KW-0067">ATP-binding</keyword>
<dbReference type="NCBIfam" id="TIGR00549">
    <property type="entry name" value="mevalon_kin"/>
    <property type="match status" value="1"/>
</dbReference>
<keyword evidence="7" id="KW-0460">Magnesium</keyword>
<feature type="domain" description="GHMP kinase C-terminal" evidence="12">
    <location>
        <begin position="300"/>
        <end position="361"/>
    </location>
</feature>
<keyword evidence="3 10" id="KW-0808">Transferase</keyword>
<dbReference type="GO" id="GO:0019287">
    <property type="term" value="P:isopentenyl diphosphate biosynthetic process, mevalonate pathway"/>
    <property type="evidence" value="ECO:0007669"/>
    <property type="project" value="UniProtKB-UniPathway"/>
</dbReference>
<evidence type="ECO:0000256" key="10">
    <source>
        <dbReference type="RuleBase" id="RU363087"/>
    </source>
</evidence>
<keyword evidence="10" id="KW-0753">Steroid metabolism</keyword>
<dbReference type="GO" id="GO:0004496">
    <property type="term" value="F:mevalonate kinase activity"/>
    <property type="evidence" value="ECO:0007669"/>
    <property type="project" value="UniProtKB-EC"/>
</dbReference>
<reference evidence="13" key="3">
    <citation type="submission" date="2015-02" db="UniProtKB">
        <authorList>
            <consortium name="EnsemblProtists"/>
        </authorList>
    </citation>
    <scope>IDENTIFICATION</scope>
    <source>
        <strain evidence="13">DAOM BR144</strain>
    </source>
</reference>
<evidence type="ECO:0000259" key="11">
    <source>
        <dbReference type="Pfam" id="PF00288"/>
    </source>
</evidence>
<dbReference type="HOGENOM" id="CLU_017814_0_1_1"/>
<dbReference type="InterPro" id="IPR013750">
    <property type="entry name" value="GHMP_kinase_C_dom"/>
</dbReference>
<dbReference type="Pfam" id="PF00288">
    <property type="entry name" value="GHMP_kinases_N"/>
    <property type="match status" value="1"/>
</dbReference>
<dbReference type="InterPro" id="IPR036554">
    <property type="entry name" value="GHMP_kinase_C_sf"/>
</dbReference>
<dbReference type="InterPro" id="IPR020568">
    <property type="entry name" value="Ribosomal_Su5_D2-typ_SF"/>
</dbReference>
<dbReference type="VEuPathDB" id="FungiDB:PYU1_G003306"/>
<evidence type="ECO:0000256" key="8">
    <source>
        <dbReference type="ARBA" id="ARBA00023098"/>
    </source>
</evidence>
<evidence type="ECO:0000256" key="4">
    <source>
        <dbReference type="ARBA" id="ARBA00022741"/>
    </source>
</evidence>
<dbReference type="AlphaFoldDB" id="K3WEC4"/>
<dbReference type="Gene3D" id="3.30.70.890">
    <property type="entry name" value="GHMP kinase, C-terminal domain"/>
    <property type="match status" value="1"/>
</dbReference>
<dbReference type="InterPro" id="IPR014721">
    <property type="entry name" value="Ribsml_uS5_D2-typ_fold_subgr"/>
</dbReference>
<dbReference type="eggNOG" id="KOG1511">
    <property type="taxonomic scope" value="Eukaryota"/>
</dbReference>
<keyword evidence="1 10" id="KW-0963">Cytoplasm</keyword>
<sequence>MEAKRVTVSAPAKVLVFGEHAVVYGSSCIAAALTDLRLRVTIDPIPPRESEAARVELVFHGLLSAVDGQTLKRSFAMCELQAIMEEFREDSCYLPRPTPQVMTRIDNVLAAETATDARALCPALFLCAALMRTRTGGSSGSLSIQVSTTKDFPIGAGLGSSAAFSVALAGALAQLPVKQGVNASELSVDAINAYAFAAEVILHGLPSGVDNTVAAFGGALVFKKLPEPSFERIHCNLNQFRFLVVNTRVPRSTKEQVGHVRQLYEADPVTIKQYFHEIDGITNRFMELGQQGKLSETVLAEQIARNHAILNALEVGHPKIEEVVTTCNKYGATTKLTGAGGGGCTLSLLPQSIDDAALSQLVAELQDKQFQCFVSSMGGAGFVVEA</sequence>
<dbReference type="EMBL" id="GL376603">
    <property type="status" value="NOT_ANNOTATED_CDS"/>
    <property type="molecule type" value="Genomic_DNA"/>
</dbReference>
<comment type="similarity">
    <text evidence="10">Belongs to the GHMP kinase family. Mevalonate kinase subfamily.</text>
</comment>
<dbReference type="Gene3D" id="3.30.230.10">
    <property type="match status" value="1"/>
</dbReference>
<dbReference type="InterPro" id="IPR006205">
    <property type="entry name" value="Mev_gal_kin"/>
</dbReference>
<keyword evidence="4 10" id="KW-0547">Nucleotide-binding</keyword>
<dbReference type="STRING" id="431595.K3WEC4"/>
<evidence type="ECO:0000259" key="12">
    <source>
        <dbReference type="Pfam" id="PF08544"/>
    </source>
</evidence>
<protein>
    <recommendedName>
        <fullName evidence="10">Mevalonate kinase</fullName>
        <shortName evidence="10">MK</shortName>
        <ecNumber evidence="10">2.7.1.36</ecNumber>
    </recommendedName>
</protein>
<evidence type="ECO:0000313" key="14">
    <source>
        <dbReference type="Proteomes" id="UP000019132"/>
    </source>
</evidence>